<name>A0ABP0SYF2_9DINO</name>
<sequence>MALGAASGLFRLGRPGPSGPWLLDPANGGEDGRVTANGVGGTAARQAFEEEHAEPHVVVRTVHCTLQHQRKMLFSAFDVALRRREPDNSHVADEASRSIDWEEISSDWEEIPGIDEIIHRAEGLPVWATKKVPRELSDLFYGSNPSEIPWARTECVIDVVQATSYLGQGVVFLYRAIKYDGWQCPDNSNVGCAISVSGFIASMFWLASYLSLASSACADSLNSNGLCGADWLALTADFAEVANAGAGIQEATGATGLAPASTAGRVRVVAFPGSPMPCGARGAGRVGRIVTLAKTGSRCSTSPVMCQARRSWVARVGLGCGGGRH</sequence>
<comment type="caution">
    <text evidence="1">The sequence shown here is derived from an EMBL/GenBank/DDBJ whole genome shotgun (WGS) entry which is preliminary data.</text>
</comment>
<organism evidence="1 2">
    <name type="scientific">Durusdinium trenchii</name>
    <dbReference type="NCBI Taxonomy" id="1381693"/>
    <lineage>
        <taxon>Eukaryota</taxon>
        <taxon>Sar</taxon>
        <taxon>Alveolata</taxon>
        <taxon>Dinophyceae</taxon>
        <taxon>Suessiales</taxon>
        <taxon>Symbiodiniaceae</taxon>
        <taxon>Durusdinium</taxon>
    </lineage>
</organism>
<evidence type="ECO:0000313" key="2">
    <source>
        <dbReference type="Proteomes" id="UP001642484"/>
    </source>
</evidence>
<evidence type="ECO:0000313" key="1">
    <source>
        <dbReference type="EMBL" id="CAK9117443.1"/>
    </source>
</evidence>
<keyword evidence="2" id="KW-1185">Reference proteome</keyword>
<protein>
    <submittedName>
        <fullName evidence="1">Uncharacterized protein</fullName>
    </submittedName>
</protein>
<accession>A0ABP0SYF2</accession>
<dbReference type="Proteomes" id="UP001642484">
    <property type="component" value="Unassembled WGS sequence"/>
</dbReference>
<proteinExistence type="predicted"/>
<dbReference type="EMBL" id="CAXAMN010028694">
    <property type="protein sequence ID" value="CAK9117443.1"/>
    <property type="molecule type" value="Genomic_DNA"/>
</dbReference>
<gene>
    <name evidence="1" type="ORF">CCMP2556_LOCUS54767</name>
</gene>
<reference evidence="1 2" key="1">
    <citation type="submission" date="2024-02" db="EMBL/GenBank/DDBJ databases">
        <authorList>
            <person name="Chen Y."/>
            <person name="Shah S."/>
            <person name="Dougan E. K."/>
            <person name="Thang M."/>
            <person name="Chan C."/>
        </authorList>
    </citation>
    <scope>NUCLEOTIDE SEQUENCE [LARGE SCALE GENOMIC DNA]</scope>
</reference>